<accession>A0ABR0KFC4</accession>
<comment type="catalytic activity">
    <reaction evidence="1">
        <text>4-demethylwyosine(37) in tRNA(Phe) + S-adenosyl-L-methionine = 4-demethyl-7-[(3S)-3-amino-3-carboxypropyl]wyosine(37) in tRNA(Phe) + S-methyl-5'-thioadenosine + H(+)</text>
        <dbReference type="Rhea" id="RHEA:36355"/>
        <dbReference type="Rhea" id="RHEA-COMP:10164"/>
        <dbReference type="Rhea" id="RHEA-COMP:10378"/>
        <dbReference type="ChEBI" id="CHEBI:15378"/>
        <dbReference type="ChEBI" id="CHEBI:17509"/>
        <dbReference type="ChEBI" id="CHEBI:59789"/>
        <dbReference type="ChEBI" id="CHEBI:64315"/>
        <dbReference type="ChEBI" id="CHEBI:73550"/>
        <dbReference type="EC" id="2.5.1.114"/>
    </reaction>
</comment>
<keyword evidence="2" id="KW-0949">S-adenosyl-L-methionine</keyword>
<comment type="similarity">
    <text evidence="2">Belongs to the class I-like SAM-binding methyltransferase superfamily. TRM5/TYW2 family.</text>
</comment>
<gene>
    <name evidence="4" type="primary">TRM12</name>
    <name evidence="4" type="ORF">LTR24_003238</name>
</gene>
<comment type="function">
    <text evidence="2">S-adenosyl-L-methionine-dependent transferase that acts as a component of the wybutosine biosynthesis pathway. Wybutosine is a hyper modified guanosine with a tricyclic base found at the 3'-position adjacent to the anticodon of eukaryotic phenylalanine tRNA. Catalyzes the transfer of the alpha-amino-alpha-carboxypropyl (acp) group from S-adenosyl-L-methionine to the C-7 position of 4-demethylwyosine (imG-14) to produce wybutosine-86.</text>
</comment>
<evidence type="ECO:0000256" key="2">
    <source>
        <dbReference type="PIRNR" id="PIRNR038972"/>
    </source>
</evidence>
<feature type="domain" description="SAM-dependent methyltransferase TRM5/TYW2-type" evidence="3">
    <location>
        <begin position="106"/>
        <end position="432"/>
    </location>
</feature>
<reference evidence="4 5" key="1">
    <citation type="submission" date="2023-08" db="EMBL/GenBank/DDBJ databases">
        <title>Black Yeasts Isolated from many extreme environments.</title>
        <authorList>
            <person name="Coleine C."/>
            <person name="Stajich J.E."/>
            <person name="Selbmann L."/>
        </authorList>
    </citation>
    <scope>NUCLEOTIDE SEQUENCE [LARGE SCALE GENOMIC DNA]</scope>
    <source>
        <strain evidence="4 5">CCFEE 5885</strain>
    </source>
</reference>
<dbReference type="PANTHER" id="PTHR23245">
    <property type="entry name" value="TRNA METHYLTRANSFERASE"/>
    <property type="match status" value="1"/>
</dbReference>
<dbReference type="PIRSF" id="PIRSF038972">
    <property type="entry name" value="Trm12"/>
    <property type="match status" value="1"/>
</dbReference>
<evidence type="ECO:0000256" key="1">
    <source>
        <dbReference type="ARBA" id="ARBA00049400"/>
    </source>
</evidence>
<dbReference type="SUPFAM" id="SSF53335">
    <property type="entry name" value="S-adenosyl-L-methionine-dependent methyltransferases"/>
    <property type="match status" value="1"/>
</dbReference>
<evidence type="ECO:0000313" key="5">
    <source>
        <dbReference type="Proteomes" id="UP001345013"/>
    </source>
</evidence>
<dbReference type="PROSITE" id="PS51684">
    <property type="entry name" value="SAM_MT_TRM5_TYW2"/>
    <property type="match status" value="1"/>
</dbReference>
<keyword evidence="2" id="KW-0819">tRNA processing</keyword>
<comment type="subcellular location">
    <subcellularLocation>
        <location evidence="2">Cytoplasm</location>
    </subcellularLocation>
</comment>
<keyword evidence="2 4" id="KW-0808">Transferase</keyword>
<comment type="pathway">
    <text evidence="2">tRNA modification; wybutosine-tRNA(Phe) biosynthesis.</text>
</comment>
<dbReference type="InterPro" id="IPR030382">
    <property type="entry name" value="MeTrfase_TRM5/TYW2"/>
</dbReference>
<organism evidence="4 5">
    <name type="scientific">Lithohypha guttulata</name>
    <dbReference type="NCBI Taxonomy" id="1690604"/>
    <lineage>
        <taxon>Eukaryota</taxon>
        <taxon>Fungi</taxon>
        <taxon>Dikarya</taxon>
        <taxon>Ascomycota</taxon>
        <taxon>Pezizomycotina</taxon>
        <taxon>Eurotiomycetes</taxon>
        <taxon>Chaetothyriomycetidae</taxon>
        <taxon>Chaetothyriales</taxon>
        <taxon>Trichomeriaceae</taxon>
        <taxon>Lithohypha</taxon>
    </lineage>
</organism>
<dbReference type="InterPro" id="IPR029063">
    <property type="entry name" value="SAM-dependent_MTases_sf"/>
</dbReference>
<dbReference type="Proteomes" id="UP001345013">
    <property type="component" value="Unassembled WGS sequence"/>
</dbReference>
<dbReference type="GO" id="GO:0032259">
    <property type="term" value="P:methylation"/>
    <property type="evidence" value="ECO:0007669"/>
    <property type="project" value="UniProtKB-KW"/>
</dbReference>
<dbReference type="GO" id="GO:0008168">
    <property type="term" value="F:methyltransferase activity"/>
    <property type="evidence" value="ECO:0007669"/>
    <property type="project" value="UniProtKB-KW"/>
</dbReference>
<proteinExistence type="inferred from homology"/>
<keyword evidence="2" id="KW-0963">Cytoplasm</keyword>
<dbReference type="Gene3D" id="3.40.50.150">
    <property type="entry name" value="Vaccinia Virus protein VP39"/>
    <property type="match status" value="1"/>
</dbReference>
<evidence type="ECO:0000259" key="3">
    <source>
        <dbReference type="PROSITE" id="PS51684"/>
    </source>
</evidence>
<dbReference type="EMBL" id="JAVRRG010000030">
    <property type="protein sequence ID" value="KAK5095021.1"/>
    <property type="molecule type" value="Genomic_DNA"/>
</dbReference>
<evidence type="ECO:0000313" key="4">
    <source>
        <dbReference type="EMBL" id="KAK5095021.1"/>
    </source>
</evidence>
<name>A0ABR0KFC4_9EURO</name>
<comment type="caution">
    <text evidence="4">The sequence shown here is derived from an EMBL/GenBank/DDBJ whole genome shotgun (WGS) entry which is preliminary data.</text>
</comment>
<sequence length="434" mass="48556">MGQVYHKSNRSAKQKSGNILARGINDYIIEKRTCVHGSAEALNVTAQQHESGATQTRELPKRYTIYEPMLLLGPNFSTQTPAWEALYSGLTTDEKHLLFSTIAKAFRNAGHKITHIAVNAPIQLSLDNDDANENVMRSPINLRPLYGDFGPDSLLHSHNSQPTQADFDAAFWVETLQPSGSTQVWAPRWTMFSRGNVSEKARVLGLAQWNPSPFPGLSVNELEHSIETVDVVDFYVGIGYFAFPYLKRNVRRLFGWEINGWSVEGLRKGCERNGVGCEVVRVPDNANELEQRSVVEHVIDVLRKQPDVSCIAFWGDNLFAASILSQVSAALKGDTPSLKVRHCNLGLLPTSRESWAGAMKVIDVVQGGWLHVHENAEIVGVEQKKQYVVDALAKLVRQEKGRSWQVWCEHTEMVKTYAPGVGHFVFDVRLWPAK</sequence>
<dbReference type="InterPro" id="IPR026274">
    <property type="entry name" value="tRNA_wybutosine_synth_prot_2"/>
</dbReference>
<keyword evidence="5" id="KW-1185">Reference proteome</keyword>
<keyword evidence="4" id="KW-0489">Methyltransferase</keyword>
<dbReference type="GO" id="GO:0102522">
    <property type="term" value="F:tRNA 4-demethylwyosine alpha-amino-alpha-carboxypropyltransferase activity"/>
    <property type="evidence" value="ECO:0007669"/>
    <property type="project" value="UniProtKB-EC"/>
</dbReference>
<dbReference type="PANTHER" id="PTHR23245:SF25">
    <property type="entry name" value="TRNA WYBUTOSINE-SYNTHESIZING PROTEIN 2 HOMOLOG"/>
    <property type="match status" value="1"/>
</dbReference>
<protein>
    <recommendedName>
        <fullName evidence="2">tRNA wybutosine-synthesizing protein 2</fullName>
        <shortName evidence="2">tRNA-yW-synthesizing protein 2</shortName>
    </recommendedName>
    <alternativeName>
        <fullName evidence="2">tRNA(Phe) (4-demethylwyosine(37)-C(7)) aminocarboxypropyltransferase</fullName>
    </alternativeName>
</protein>